<keyword evidence="2" id="KW-0732">Signal</keyword>
<dbReference type="NCBIfam" id="NF047373">
    <property type="entry name" value="BB0259_flg_lyt"/>
    <property type="match status" value="1"/>
</dbReference>
<sequence>MKVKKSFFVLFFSNCLVLFCACGCTAQRSPQRDFKNDSYYFMALKQLDCGNQKEAERFFSLCAKKGSAYCARKSAEEYIKIGNIRERIEKTEAFLRRYDDECALLLAVRTFSSAGEYSKVILHTNGADLNECSNALASLRLGALLQKQDSRFYREMESWFLNRPLSSEHYKFFTANELDYSSVIRFRIEVYRRNYVSALEIYNADGNGFPQEPQIFSDLGKTFLYAAPDYYSCARKFDGFADSSSGEAQFYAYFYAGRLYEKAEKYKTLASQRYMSAMEYAKAQDDGAKYDNALWYLLNLALRGSTKKAILLLKTYCSTWYDADYFDDFLNLLPPLLLSEGNWNAFYDIYQALDGYASNEAVAKYAYIYGRLVQEGIAMPSVGEIAGSESDAAFTRALTSGSDFYYRAMAVYRLGLGGAREEEVLCNTIVDPDASVDTEAETLLLGYAAFGFPEKIYPEYMALYSDGVVISTGVSMKLAAFLNECGENKYEYYPQGLRIAARAFTRTTAPVSKEEMKLLFPRDYKTFVEAACTEFNLPQEALYALIRSESFFDAEIVSSAGAIGLSQLMPDTAADIARKLKMPEFDLRDAETNVRFGAFYLEELNSRLDGAWLPAFFAYNAGITRVRRWIKDSRLSFNSKTALPNDILLEILPFDETRGYGRKLVGASAMYSWLYDDKPVSESVKEFMR</sequence>
<dbReference type="EMBL" id="FUWG01000017">
    <property type="protein sequence ID" value="SJZ71015.1"/>
    <property type="molecule type" value="Genomic_DNA"/>
</dbReference>
<dbReference type="InterPro" id="IPR023346">
    <property type="entry name" value="Lysozyme-like_dom_sf"/>
</dbReference>
<feature type="domain" description="Transglycosylase SLT" evidence="3">
    <location>
        <begin position="529"/>
        <end position="633"/>
    </location>
</feature>
<dbReference type="GeneID" id="78317382"/>
<dbReference type="PROSITE" id="PS51257">
    <property type="entry name" value="PROKAR_LIPOPROTEIN"/>
    <property type="match status" value="1"/>
</dbReference>
<reference evidence="4 5" key="1">
    <citation type="submission" date="2017-02" db="EMBL/GenBank/DDBJ databases">
        <authorList>
            <person name="Peterson S.W."/>
        </authorList>
    </citation>
    <scope>NUCLEOTIDE SEQUENCE [LARGE SCALE GENOMIC DNA]</scope>
    <source>
        <strain evidence="4 5">ATCC BAA-908</strain>
    </source>
</reference>
<feature type="signal peptide" evidence="2">
    <location>
        <begin position="1"/>
        <end position="20"/>
    </location>
</feature>
<dbReference type="Pfam" id="PF01464">
    <property type="entry name" value="SLT"/>
    <property type="match status" value="1"/>
</dbReference>
<evidence type="ECO:0000259" key="3">
    <source>
        <dbReference type="Pfam" id="PF01464"/>
    </source>
</evidence>
<organism evidence="4 5">
    <name type="scientific">Treponema porcinum</name>
    <dbReference type="NCBI Taxonomy" id="261392"/>
    <lineage>
        <taxon>Bacteria</taxon>
        <taxon>Pseudomonadati</taxon>
        <taxon>Spirochaetota</taxon>
        <taxon>Spirochaetia</taxon>
        <taxon>Spirochaetales</taxon>
        <taxon>Treponemataceae</taxon>
        <taxon>Treponema</taxon>
    </lineage>
</organism>
<proteinExistence type="inferred from homology"/>
<dbReference type="STRING" id="261392.SAMN02745149_02112"/>
<evidence type="ECO:0000313" key="5">
    <source>
        <dbReference type="Proteomes" id="UP000190423"/>
    </source>
</evidence>
<evidence type="ECO:0000256" key="2">
    <source>
        <dbReference type="SAM" id="SignalP"/>
    </source>
</evidence>
<dbReference type="InterPro" id="IPR008258">
    <property type="entry name" value="Transglycosylase_SLT_dom_1"/>
</dbReference>
<evidence type="ECO:0000313" key="4">
    <source>
        <dbReference type="EMBL" id="SJZ71015.1"/>
    </source>
</evidence>
<dbReference type="AlphaFoldDB" id="A0A1T4MW61"/>
<accession>A0A1T4MW61</accession>
<dbReference type="OrthoDB" id="9815002at2"/>
<dbReference type="CDD" id="cd13401">
    <property type="entry name" value="Slt70-like"/>
    <property type="match status" value="1"/>
</dbReference>
<gene>
    <name evidence="4" type="ORF">SAMN02745149_02112</name>
</gene>
<dbReference type="Proteomes" id="UP000190423">
    <property type="component" value="Unassembled WGS sequence"/>
</dbReference>
<evidence type="ECO:0000256" key="1">
    <source>
        <dbReference type="ARBA" id="ARBA00007734"/>
    </source>
</evidence>
<dbReference type="Gene3D" id="1.10.530.10">
    <property type="match status" value="1"/>
</dbReference>
<name>A0A1T4MW61_TREPO</name>
<dbReference type="PANTHER" id="PTHR37423">
    <property type="entry name" value="SOLUBLE LYTIC MUREIN TRANSGLYCOSYLASE-RELATED"/>
    <property type="match status" value="1"/>
</dbReference>
<dbReference type="RefSeq" id="WP_078933994.1">
    <property type="nucleotide sequence ID" value="NZ_FUWG01000017.1"/>
</dbReference>
<comment type="similarity">
    <text evidence="1">Belongs to the transglycosylase Slt family.</text>
</comment>
<keyword evidence="5" id="KW-1185">Reference proteome</keyword>
<protein>
    <submittedName>
        <fullName evidence="4">Soluble lytic murein transglycosylase</fullName>
    </submittedName>
</protein>
<dbReference type="PANTHER" id="PTHR37423:SF2">
    <property type="entry name" value="MEMBRANE-BOUND LYTIC MUREIN TRANSGLYCOSYLASE C"/>
    <property type="match status" value="1"/>
</dbReference>
<dbReference type="SUPFAM" id="SSF53955">
    <property type="entry name" value="Lysozyme-like"/>
    <property type="match status" value="1"/>
</dbReference>
<feature type="chain" id="PRO_5013182394" evidence="2">
    <location>
        <begin position="21"/>
        <end position="689"/>
    </location>
</feature>